<evidence type="ECO:0000256" key="1">
    <source>
        <dbReference type="SAM" id="Coils"/>
    </source>
</evidence>
<accession>A0ABX9NR96</accession>
<keyword evidence="3" id="KW-1185">Reference proteome</keyword>
<comment type="caution">
    <text evidence="2">The sequence shown here is derived from an EMBL/GenBank/DDBJ whole genome shotgun (WGS) entry which is preliminary data.</text>
</comment>
<dbReference type="RefSeq" id="WP_024108407.1">
    <property type="nucleotide sequence ID" value="NZ_CP031560.1"/>
</dbReference>
<dbReference type="GeneID" id="49320921"/>
<evidence type="ECO:0000313" key="3">
    <source>
        <dbReference type="Proteomes" id="UP000266633"/>
    </source>
</evidence>
<gene>
    <name evidence="2" type="ORF">D5077_06705</name>
</gene>
<sequence length="254" mass="29547">MNLLDKKLKKIEQAIHEFESEQSRFNSRVDAVKSEFEKNLRTAHSDIEIAKIEFELACVKSWGGVYRSPPENDECWRDICPEWPQGTQPDLAMIIQPPYRGFCRHVLIRFAVDCGLACDLKKWDGSRYHLVVRLRHPPSRYQFPWVLRGISAFSKVMPCDRNGYARLELNSVSTINFQDVKLCIVYIELLVSPKTGESKITLEIGSYLFPGISDIAHDGTKRITLKFPNVREAYLHLIAVKYRSWKFYRKIYEG</sequence>
<evidence type="ECO:0008006" key="4">
    <source>
        <dbReference type="Google" id="ProtNLM"/>
    </source>
</evidence>
<name>A0ABX9NR96_9GAMM</name>
<dbReference type="Proteomes" id="UP000266633">
    <property type="component" value="Unassembled WGS sequence"/>
</dbReference>
<evidence type="ECO:0000313" key="2">
    <source>
        <dbReference type="EMBL" id="RJL75265.1"/>
    </source>
</evidence>
<feature type="coiled-coil region" evidence="1">
    <location>
        <begin position="1"/>
        <end position="28"/>
    </location>
</feature>
<dbReference type="EMBL" id="QZDO01000020">
    <property type="protein sequence ID" value="RJL75265.1"/>
    <property type="molecule type" value="Genomic_DNA"/>
</dbReference>
<protein>
    <recommendedName>
        <fullName evidence="4">SUN domain-containing protein</fullName>
    </recommendedName>
</protein>
<keyword evidence="1" id="KW-0175">Coiled coil</keyword>
<reference evidence="2 3" key="1">
    <citation type="submission" date="2018-09" db="EMBL/GenBank/DDBJ databases">
        <title>Phylogenetic diversity of Pectobacterium and Dickeya strains causing blackleg disease of potato in Morocco.</title>
        <authorList>
            <person name="Oulghazi S."/>
            <person name="Moumni M."/>
            <person name="Faure D."/>
        </authorList>
    </citation>
    <scope>NUCLEOTIDE SEQUENCE [LARGE SCALE GENOMIC DNA]</scope>
    <source>
        <strain evidence="2 3">S4.16.03.LID</strain>
    </source>
</reference>
<organism evidence="2 3">
    <name type="scientific">Dickeya dianthicola</name>
    <dbReference type="NCBI Taxonomy" id="204039"/>
    <lineage>
        <taxon>Bacteria</taxon>
        <taxon>Pseudomonadati</taxon>
        <taxon>Pseudomonadota</taxon>
        <taxon>Gammaproteobacteria</taxon>
        <taxon>Enterobacterales</taxon>
        <taxon>Pectobacteriaceae</taxon>
        <taxon>Dickeya</taxon>
    </lineage>
</organism>
<proteinExistence type="predicted"/>